<dbReference type="OrthoDB" id="9804126at2"/>
<dbReference type="InterPro" id="IPR013221">
    <property type="entry name" value="Mur_ligase_cen"/>
</dbReference>
<dbReference type="GeneID" id="78275974"/>
<reference evidence="12 13" key="1">
    <citation type="submission" date="2016-11" db="EMBL/GenBank/DDBJ databases">
        <title>Description of two novel members of the family Erysipelotrichaceae: Ileibacterium lipovorans gen. nov., sp. nov. and Dubosiella newyorkensis, gen. nov., sp. nov.</title>
        <authorList>
            <person name="Cox L.M."/>
            <person name="Sohn J."/>
            <person name="Tyrrell K.L."/>
            <person name="Citron D.M."/>
            <person name="Lawson P.A."/>
            <person name="Patel N.B."/>
            <person name="Iizumi T."/>
            <person name="Perez-Perez G.I."/>
            <person name="Goldstein E.J."/>
            <person name="Blaser M.J."/>
        </authorList>
    </citation>
    <scope>NUCLEOTIDE SEQUENCE [LARGE SCALE GENOMIC DNA]</scope>
    <source>
        <strain evidence="12 13">NYU-BL-A4</strain>
    </source>
</reference>
<dbReference type="Pfam" id="PF02875">
    <property type="entry name" value="Mur_ligase_C"/>
    <property type="match status" value="1"/>
</dbReference>
<keyword evidence="8" id="KW-0961">Cell wall biogenesis/degradation</keyword>
<dbReference type="RefSeq" id="WP_076341827.1">
    <property type="nucleotide sequence ID" value="NZ_CAJTMI010000006.1"/>
</dbReference>
<dbReference type="Gene3D" id="3.90.190.20">
    <property type="entry name" value="Mur ligase, C-terminal domain"/>
    <property type="match status" value="1"/>
</dbReference>
<dbReference type="Pfam" id="PF08245">
    <property type="entry name" value="Mur_ligase_M"/>
    <property type="match status" value="1"/>
</dbReference>
<dbReference type="Pfam" id="PF01225">
    <property type="entry name" value="Mur_ligase"/>
    <property type="match status" value="1"/>
</dbReference>
<dbReference type="Gene3D" id="3.40.1190.10">
    <property type="entry name" value="Mur-like, catalytic domain"/>
    <property type="match status" value="1"/>
</dbReference>
<name>A0A1U7NL68_9FIRM</name>
<evidence type="ECO:0000256" key="8">
    <source>
        <dbReference type="ARBA" id="ARBA00023316"/>
    </source>
</evidence>
<dbReference type="GO" id="GO:0005524">
    <property type="term" value="F:ATP binding"/>
    <property type="evidence" value="ECO:0007669"/>
    <property type="project" value="UniProtKB-KW"/>
</dbReference>
<dbReference type="EMBL" id="MPKA01000086">
    <property type="protein sequence ID" value="OLU45343.1"/>
    <property type="molecule type" value="Genomic_DNA"/>
</dbReference>
<evidence type="ECO:0000256" key="1">
    <source>
        <dbReference type="ARBA" id="ARBA00022598"/>
    </source>
</evidence>
<keyword evidence="4" id="KW-0067">ATP-binding</keyword>
<keyword evidence="13" id="KW-1185">Reference proteome</keyword>
<dbReference type="SUPFAM" id="SSF51984">
    <property type="entry name" value="MurCD N-terminal domain"/>
    <property type="match status" value="1"/>
</dbReference>
<keyword evidence="1 12" id="KW-0436">Ligase</keyword>
<dbReference type="PANTHER" id="PTHR43445:SF3">
    <property type="entry name" value="UDP-N-ACETYLMURAMATE--L-ALANINE LIGASE"/>
    <property type="match status" value="1"/>
</dbReference>
<gene>
    <name evidence="12" type="ORF">BO225_08480</name>
</gene>
<evidence type="ECO:0000313" key="12">
    <source>
        <dbReference type="EMBL" id="OLU45343.1"/>
    </source>
</evidence>
<evidence type="ECO:0000256" key="6">
    <source>
        <dbReference type="ARBA" id="ARBA00022984"/>
    </source>
</evidence>
<keyword evidence="3" id="KW-0547">Nucleotide-binding</keyword>
<dbReference type="Gene3D" id="3.40.50.720">
    <property type="entry name" value="NAD(P)-binding Rossmann-like Domain"/>
    <property type="match status" value="1"/>
</dbReference>
<dbReference type="PANTHER" id="PTHR43445">
    <property type="entry name" value="UDP-N-ACETYLMURAMATE--L-ALANINE LIGASE-RELATED"/>
    <property type="match status" value="1"/>
</dbReference>
<accession>A0A1U7NL68</accession>
<proteinExistence type="predicted"/>
<keyword evidence="2" id="KW-0132">Cell division</keyword>
<dbReference type="InterPro" id="IPR036615">
    <property type="entry name" value="Mur_ligase_C_dom_sf"/>
</dbReference>
<evidence type="ECO:0000259" key="9">
    <source>
        <dbReference type="Pfam" id="PF01225"/>
    </source>
</evidence>
<protein>
    <submittedName>
        <fullName evidence="12">UDP-N-acetylmuramate--alanine ligase</fullName>
    </submittedName>
</protein>
<evidence type="ECO:0000259" key="10">
    <source>
        <dbReference type="Pfam" id="PF02875"/>
    </source>
</evidence>
<keyword evidence="7" id="KW-0131">Cell cycle</keyword>
<evidence type="ECO:0000256" key="3">
    <source>
        <dbReference type="ARBA" id="ARBA00022741"/>
    </source>
</evidence>
<evidence type="ECO:0000256" key="4">
    <source>
        <dbReference type="ARBA" id="ARBA00022840"/>
    </source>
</evidence>
<evidence type="ECO:0000259" key="11">
    <source>
        <dbReference type="Pfam" id="PF08245"/>
    </source>
</evidence>
<sequence>MAYHFIGIKGTGMAALAEILHDEKKEVRGSDIEKYIFTQDGLEQRGIEILPFSKDNIQNGDTVIIGLSFDEKHPEVKAALDNPTVKTYYYNDYLGHLLERYTSICVAGTHGKSTTTGILSTVLAKSESTGFLIGDGHGHMPEDAKNFILESCEFKRHFLAYRPDYAIITNIELDHIDYYKDMDDYLSAFQSFVDQIKTCAVICGDDPYLKKLNYPVKTIRYGLYEGNDFRALNVYQGEDGIEYDVYHDGKLLQHVSLSETGYPFLINSLGVFALSYTLGMKPEVIEEGLQEYKGINRRFVEEKVGASVLIDDYAHHPTAIEYMIDAARKRYPSLKVVALYKPDRYSRLQYFLDRFASALSKADQVCLLDFPANAKREDETITVTIQDLLDKIENAKLLKIDEESAAVLKEMGPAVYLFMSSKDIYLLKDLLKEQLEKEVQEEAE</sequence>
<evidence type="ECO:0000256" key="7">
    <source>
        <dbReference type="ARBA" id="ARBA00023306"/>
    </source>
</evidence>
<feature type="domain" description="Mur ligase C-terminal" evidence="10">
    <location>
        <begin position="300"/>
        <end position="394"/>
    </location>
</feature>
<dbReference type="GO" id="GO:0016881">
    <property type="term" value="F:acid-amino acid ligase activity"/>
    <property type="evidence" value="ECO:0007669"/>
    <property type="project" value="InterPro"/>
</dbReference>
<dbReference type="InterPro" id="IPR000713">
    <property type="entry name" value="Mur_ligase_N"/>
</dbReference>
<dbReference type="InterPro" id="IPR004101">
    <property type="entry name" value="Mur_ligase_C"/>
</dbReference>
<feature type="domain" description="Mur ligase N-terminal catalytic" evidence="9">
    <location>
        <begin position="3"/>
        <end position="101"/>
    </location>
</feature>
<evidence type="ECO:0000256" key="2">
    <source>
        <dbReference type="ARBA" id="ARBA00022618"/>
    </source>
</evidence>
<dbReference type="GO" id="GO:0009252">
    <property type="term" value="P:peptidoglycan biosynthetic process"/>
    <property type="evidence" value="ECO:0007669"/>
    <property type="project" value="UniProtKB-KW"/>
</dbReference>
<dbReference type="AlphaFoldDB" id="A0A1U7NL68"/>
<organism evidence="12 13">
    <name type="scientific">Dubosiella newyorkensis</name>
    <dbReference type="NCBI Taxonomy" id="1862672"/>
    <lineage>
        <taxon>Bacteria</taxon>
        <taxon>Bacillati</taxon>
        <taxon>Bacillota</taxon>
        <taxon>Erysipelotrichia</taxon>
        <taxon>Erysipelotrichales</taxon>
        <taxon>Erysipelotrichaceae</taxon>
        <taxon>Dubosiella</taxon>
    </lineage>
</organism>
<feature type="domain" description="Mur ligase central" evidence="11">
    <location>
        <begin position="106"/>
        <end position="274"/>
    </location>
</feature>
<evidence type="ECO:0000256" key="5">
    <source>
        <dbReference type="ARBA" id="ARBA00022960"/>
    </source>
</evidence>
<dbReference type="STRING" id="1862672.BO225_08480"/>
<keyword evidence="6" id="KW-0573">Peptidoglycan synthesis</keyword>
<dbReference type="InterPro" id="IPR036565">
    <property type="entry name" value="Mur-like_cat_sf"/>
</dbReference>
<dbReference type="Proteomes" id="UP000186705">
    <property type="component" value="Unassembled WGS sequence"/>
</dbReference>
<dbReference type="SUPFAM" id="SSF53623">
    <property type="entry name" value="MurD-like peptide ligases, catalytic domain"/>
    <property type="match status" value="1"/>
</dbReference>
<dbReference type="SUPFAM" id="SSF53244">
    <property type="entry name" value="MurD-like peptide ligases, peptide-binding domain"/>
    <property type="match status" value="1"/>
</dbReference>
<dbReference type="GO" id="GO:0071555">
    <property type="term" value="P:cell wall organization"/>
    <property type="evidence" value="ECO:0007669"/>
    <property type="project" value="UniProtKB-KW"/>
</dbReference>
<dbReference type="GO" id="GO:0051301">
    <property type="term" value="P:cell division"/>
    <property type="evidence" value="ECO:0007669"/>
    <property type="project" value="UniProtKB-KW"/>
</dbReference>
<evidence type="ECO:0000313" key="13">
    <source>
        <dbReference type="Proteomes" id="UP000186705"/>
    </source>
</evidence>
<dbReference type="InterPro" id="IPR050061">
    <property type="entry name" value="MurCDEF_pg_biosynth"/>
</dbReference>
<keyword evidence="5" id="KW-0133">Cell shape</keyword>
<comment type="caution">
    <text evidence="12">The sequence shown here is derived from an EMBL/GenBank/DDBJ whole genome shotgun (WGS) entry which is preliminary data.</text>
</comment>
<dbReference type="GO" id="GO:0008360">
    <property type="term" value="P:regulation of cell shape"/>
    <property type="evidence" value="ECO:0007669"/>
    <property type="project" value="UniProtKB-KW"/>
</dbReference>